<dbReference type="AlphaFoldDB" id="A0A2Z5G5T2"/>
<accession>A0A2Z5G5T2</accession>
<protein>
    <recommendedName>
        <fullName evidence="3">Antitoxin Xre/MbcA/ParS-like toxin-binding domain-containing protein</fullName>
    </recommendedName>
</protein>
<name>A0A2Z5G5T2_9BACT</name>
<gene>
    <name evidence="1" type="ORF">ACPOL_4717</name>
</gene>
<dbReference type="OrthoDB" id="111944at2"/>
<evidence type="ECO:0008006" key="3">
    <source>
        <dbReference type="Google" id="ProtNLM"/>
    </source>
</evidence>
<evidence type="ECO:0000313" key="1">
    <source>
        <dbReference type="EMBL" id="AXC13985.1"/>
    </source>
</evidence>
<sequence>MMVQQKRSVAWDVREGSSADIASGLQTEHAQVLAFVVAGEDDVTRQKKFAMLKQVAVLMDDLIDVRRTEKWNAVVEALTPELELSPTKLREAKMMSAARSMVLESGDFAPATAIAELGSFSVKNPSSQPNRWKQGRLIFAITNKGIDLYPLYALSTRDAVRPLPVIAEILHVLEARSGWEIAFWFAGVNSYLGGHAPKEIVGSQPEAVLRAAMTEATGLQHG</sequence>
<dbReference type="KEGG" id="abas:ACPOL_4717"/>
<dbReference type="RefSeq" id="WP_114208863.1">
    <property type="nucleotide sequence ID" value="NZ_CP030840.1"/>
</dbReference>
<dbReference type="Proteomes" id="UP000253606">
    <property type="component" value="Chromosome"/>
</dbReference>
<proteinExistence type="predicted"/>
<evidence type="ECO:0000313" key="2">
    <source>
        <dbReference type="Proteomes" id="UP000253606"/>
    </source>
</evidence>
<keyword evidence="2" id="KW-1185">Reference proteome</keyword>
<dbReference type="EMBL" id="CP030840">
    <property type="protein sequence ID" value="AXC13985.1"/>
    <property type="molecule type" value="Genomic_DNA"/>
</dbReference>
<reference evidence="1 2" key="1">
    <citation type="journal article" date="2018" name="Front. Microbiol.">
        <title>Hydrolytic Capabilities as a Key to Environmental Success: Chitinolytic and Cellulolytic Acidobacteria From Acidic Sub-arctic Soils and Boreal Peatlands.</title>
        <authorList>
            <person name="Belova S.E."/>
            <person name="Ravin N.V."/>
            <person name="Pankratov T.A."/>
            <person name="Rakitin A.L."/>
            <person name="Ivanova A.A."/>
            <person name="Beletsky A.V."/>
            <person name="Mardanov A.V."/>
            <person name="Sinninghe Damste J.S."/>
            <person name="Dedysh S.N."/>
        </authorList>
    </citation>
    <scope>NUCLEOTIDE SEQUENCE [LARGE SCALE GENOMIC DNA]</scope>
    <source>
        <strain evidence="1 2">SBC82</strain>
    </source>
</reference>
<organism evidence="1 2">
    <name type="scientific">Acidisarcina polymorpha</name>
    <dbReference type="NCBI Taxonomy" id="2211140"/>
    <lineage>
        <taxon>Bacteria</taxon>
        <taxon>Pseudomonadati</taxon>
        <taxon>Acidobacteriota</taxon>
        <taxon>Terriglobia</taxon>
        <taxon>Terriglobales</taxon>
        <taxon>Acidobacteriaceae</taxon>
        <taxon>Acidisarcina</taxon>
    </lineage>
</organism>